<evidence type="ECO:0000256" key="1">
    <source>
        <dbReference type="SAM" id="MobiDB-lite"/>
    </source>
</evidence>
<dbReference type="OrthoDB" id="10361634at2759"/>
<accession>A0A1R0H0A9</accession>
<feature type="compositionally biased region" description="Polar residues" evidence="1">
    <location>
        <begin position="48"/>
        <end position="61"/>
    </location>
</feature>
<evidence type="ECO:0000313" key="3">
    <source>
        <dbReference type="Proteomes" id="UP000187455"/>
    </source>
</evidence>
<proteinExistence type="predicted"/>
<dbReference type="EMBL" id="LSSL01001414">
    <property type="protein sequence ID" value="OLY82569.1"/>
    <property type="molecule type" value="Genomic_DNA"/>
</dbReference>
<dbReference type="AlphaFoldDB" id="A0A1R0H0A9"/>
<sequence>MAVQRLSRDRIAYGYQQSQPVRRSTIVLPTVIPTPVTNTRGLGRRSQRTASSPSETVSNRTNFRKILGSGRTNRSAIEESDSNSRRTDIWSHGAQNSGNQILISSTPNSPPPLYTEAEESNPPSEPNRASFVACRSYTPSEYARRVRALNILTGSTDNSVNPFSVVVVKGIKRQPIRAVKGALITLGIWVAKVANIRFENELTEFIVEKTYKDTFIFKLASNPRIKVVFY</sequence>
<gene>
    <name evidence="2" type="ORF">AYI68_g3308</name>
</gene>
<dbReference type="Proteomes" id="UP000187455">
    <property type="component" value="Unassembled WGS sequence"/>
</dbReference>
<feature type="compositionally biased region" description="Polar residues" evidence="1">
    <location>
        <begin position="93"/>
        <end position="107"/>
    </location>
</feature>
<evidence type="ECO:0000313" key="2">
    <source>
        <dbReference type="EMBL" id="OLY82569.1"/>
    </source>
</evidence>
<comment type="caution">
    <text evidence="2">The sequence shown here is derived from an EMBL/GenBank/DDBJ whole genome shotgun (WGS) entry which is preliminary data.</text>
</comment>
<organism evidence="2 3">
    <name type="scientific">Smittium mucronatum</name>
    <dbReference type="NCBI Taxonomy" id="133383"/>
    <lineage>
        <taxon>Eukaryota</taxon>
        <taxon>Fungi</taxon>
        <taxon>Fungi incertae sedis</taxon>
        <taxon>Zoopagomycota</taxon>
        <taxon>Kickxellomycotina</taxon>
        <taxon>Harpellomycetes</taxon>
        <taxon>Harpellales</taxon>
        <taxon>Legeriomycetaceae</taxon>
        <taxon>Smittium</taxon>
    </lineage>
</organism>
<name>A0A1R0H0A9_9FUNG</name>
<keyword evidence="3" id="KW-1185">Reference proteome</keyword>
<feature type="region of interest" description="Disordered" evidence="1">
    <location>
        <begin position="33"/>
        <end position="129"/>
    </location>
</feature>
<protein>
    <submittedName>
        <fullName evidence="2">Uncharacterized protein</fullName>
    </submittedName>
</protein>
<reference evidence="2 3" key="1">
    <citation type="journal article" date="2016" name="Mol. Biol. Evol.">
        <title>Genome-Wide Survey of Gut Fungi (Harpellales) Reveals the First Horizontally Transferred Ubiquitin Gene from a Mosquito Host.</title>
        <authorList>
            <person name="Wang Y."/>
            <person name="White M.M."/>
            <person name="Kvist S."/>
            <person name="Moncalvo J.M."/>
        </authorList>
    </citation>
    <scope>NUCLEOTIDE SEQUENCE [LARGE SCALE GENOMIC DNA]</scope>
    <source>
        <strain evidence="2 3">ALG-7-W6</strain>
    </source>
</reference>